<evidence type="ECO:0000313" key="3">
    <source>
        <dbReference type="Proteomes" id="UP001194729"/>
    </source>
</evidence>
<name>A0ABS0A3K3_9FLAO</name>
<dbReference type="Proteomes" id="UP001194729">
    <property type="component" value="Unassembled WGS sequence"/>
</dbReference>
<dbReference type="SUPFAM" id="SSF52317">
    <property type="entry name" value="Class I glutamine amidotransferase-like"/>
    <property type="match status" value="1"/>
</dbReference>
<dbReference type="EMBL" id="JADKYU010000317">
    <property type="protein sequence ID" value="MBF4983944.1"/>
    <property type="molecule type" value="Genomic_DNA"/>
</dbReference>
<comment type="caution">
    <text evidence="2">The sequence shown here is derived from an EMBL/GenBank/DDBJ whole genome shotgun (WGS) entry which is preliminary data.</text>
</comment>
<dbReference type="InterPro" id="IPR052158">
    <property type="entry name" value="INH-QAR"/>
</dbReference>
<dbReference type="Pfam" id="PF01965">
    <property type="entry name" value="DJ-1_PfpI"/>
    <property type="match status" value="1"/>
</dbReference>
<gene>
    <name evidence="2" type="ORF">FNJ87_06210</name>
</gene>
<dbReference type="InterPro" id="IPR029062">
    <property type="entry name" value="Class_I_gatase-like"/>
</dbReference>
<proteinExistence type="predicted"/>
<reference evidence="2 3" key="1">
    <citation type="submission" date="2020-11" db="EMBL/GenBank/DDBJ databases">
        <title>P. mediterranea TC4 genome.</title>
        <authorList>
            <person name="Molmeret M."/>
        </authorList>
    </citation>
    <scope>NUCLEOTIDE SEQUENCE [LARGE SCALE GENOMIC DNA]</scope>
    <source>
        <strain evidence="2 3">TC4</strain>
    </source>
</reference>
<dbReference type="InterPro" id="IPR002818">
    <property type="entry name" value="DJ-1/PfpI"/>
</dbReference>
<organism evidence="2 3">
    <name type="scientific">Nonlabens mediterrranea</name>
    <dbReference type="NCBI Taxonomy" id="1419947"/>
    <lineage>
        <taxon>Bacteria</taxon>
        <taxon>Pseudomonadati</taxon>
        <taxon>Bacteroidota</taxon>
        <taxon>Flavobacteriia</taxon>
        <taxon>Flavobacteriales</taxon>
        <taxon>Flavobacteriaceae</taxon>
        <taxon>Nonlabens</taxon>
    </lineage>
</organism>
<accession>A0ABS0A3K3</accession>
<evidence type="ECO:0000313" key="2">
    <source>
        <dbReference type="EMBL" id="MBF4983944.1"/>
    </source>
</evidence>
<dbReference type="PANTHER" id="PTHR43130">
    <property type="entry name" value="ARAC-FAMILY TRANSCRIPTIONAL REGULATOR"/>
    <property type="match status" value="1"/>
</dbReference>
<feature type="domain" description="DJ-1/PfpI" evidence="1">
    <location>
        <begin position="44"/>
        <end position="205"/>
    </location>
</feature>
<protein>
    <submittedName>
        <fullName evidence="2">DJ-1/PfpI family protein</fullName>
    </submittedName>
</protein>
<dbReference type="Gene3D" id="3.40.50.880">
    <property type="match status" value="1"/>
</dbReference>
<keyword evidence="3" id="KW-1185">Reference proteome</keyword>
<dbReference type="PROSITE" id="PS51257">
    <property type="entry name" value="PROKAR_LIPOPROTEIN"/>
    <property type="match status" value="1"/>
</dbReference>
<evidence type="ECO:0000259" key="1">
    <source>
        <dbReference type="Pfam" id="PF01965"/>
    </source>
</evidence>
<dbReference type="PANTHER" id="PTHR43130:SF14">
    <property type="entry name" value="DJ-1_PFPI DOMAIN-CONTAINING PROTEIN"/>
    <property type="match status" value="1"/>
</dbReference>
<sequence>MRIFNFICGLLLLISCQEKKKPVDLNIATTPSTTPVLIKDAYNVGFLVMDGTFNTELTAPYDIFQHTRFRESIKPMNTFTVAQTKDIITTFEGLRLQPDYSFDDVPQIDILVVPSAEHHLDSDLKNKELIKWVQQTGTNATYVTSHCDGAFILAQAGLLDDVVSTTFPSDIGKMRNQFPHLDVRENVWFVHDGKVITSAGGARSFEAAMYLCDVLYGPEIANDLAGGLVLEYKLADYPHLIIDASE</sequence>